<reference evidence="3" key="1">
    <citation type="submission" date="2020-07" db="EMBL/GenBank/DDBJ databases">
        <title>The High-quality genome of the commercially important snow crab, Chionoecetes opilio.</title>
        <authorList>
            <person name="Jeong J.-H."/>
            <person name="Ryu S."/>
        </authorList>
    </citation>
    <scope>NUCLEOTIDE SEQUENCE</scope>
    <source>
        <strain evidence="3">MADBK_172401_WGS</strain>
        <tissue evidence="3">Digestive gland</tissue>
    </source>
</reference>
<feature type="compositionally biased region" description="Basic and acidic residues" evidence="1">
    <location>
        <begin position="262"/>
        <end position="289"/>
    </location>
</feature>
<dbReference type="InterPro" id="IPR035625">
    <property type="entry name" value="Tfc3-like_eWH"/>
</dbReference>
<evidence type="ECO:0000313" key="4">
    <source>
        <dbReference type="Proteomes" id="UP000770661"/>
    </source>
</evidence>
<comment type="caution">
    <text evidence="3">The sequence shown here is derived from an EMBL/GenBank/DDBJ whole genome shotgun (WGS) entry which is preliminary data.</text>
</comment>
<dbReference type="InterPro" id="IPR056467">
    <property type="entry name" value="eWH_GTF3C1"/>
</dbReference>
<feature type="region of interest" description="Disordered" evidence="1">
    <location>
        <begin position="56"/>
        <end position="92"/>
    </location>
</feature>
<organism evidence="3 4">
    <name type="scientific">Chionoecetes opilio</name>
    <name type="common">Atlantic snow crab</name>
    <name type="synonym">Cancer opilio</name>
    <dbReference type="NCBI Taxonomy" id="41210"/>
    <lineage>
        <taxon>Eukaryota</taxon>
        <taxon>Metazoa</taxon>
        <taxon>Ecdysozoa</taxon>
        <taxon>Arthropoda</taxon>
        <taxon>Crustacea</taxon>
        <taxon>Multicrustacea</taxon>
        <taxon>Malacostraca</taxon>
        <taxon>Eumalacostraca</taxon>
        <taxon>Eucarida</taxon>
        <taxon>Decapoda</taxon>
        <taxon>Pleocyemata</taxon>
        <taxon>Brachyura</taxon>
        <taxon>Eubrachyura</taxon>
        <taxon>Majoidea</taxon>
        <taxon>Majidae</taxon>
        <taxon>Chionoecetes</taxon>
    </lineage>
</organism>
<feature type="region of interest" description="Disordered" evidence="1">
    <location>
        <begin position="261"/>
        <end position="311"/>
    </location>
</feature>
<dbReference type="EMBL" id="JACEEZ010023100">
    <property type="protein sequence ID" value="KAG0711717.1"/>
    <property type="molecule type" value="Genomic_DNA"/>
</dbReference>
<dbReference type="InterPro" id="IPR044210">
    <property type="entry name" value="Tfc3-like"/>
</dbReference>
<dbReference type="GO" id="GO:0006384">
    <property type="term" value="P:transcription initiation at RNA polymerase III promoter"/>
    <property type="evidence" value="ECO:0007669"/>
    <property type="project" value="InterPro"/>
</dbReference>
<name>A0A8J4XRI9_CHIOP</name>
<dbReference type="PANTHER" id="PTHR15180:SF1">
    <property type="entry name" value="GENERAL TRANSCRIPTION FACTOR 3C POLYPEPTIDE 1"/>
    <property type="match status" value="1"/>
</dbReference>
<sequence>MHTSSNEDGDPECPHRSLHILLSPDPPPNPCQIKVPKTVEASLMEGVEVNMEVVAAKKGRKKKHETATSPMSSSATAATPTSDPAKPGDKTLVPEKEMYSEGFLRLVKEIKITHNNQKRSSPHVTTRMMRRANMIIEAVRSARVIDDAFRLQKMIVQVRSLLSEAREGYAVKMDKKSLDRLLDKLAKGGFLRNIIVKLKSKTTTLKKNMRYVIHPSITFGESSCVRGGESMQSCVRGGGEDNPQLISTIEQQKLKFLVAVNDPKKDGEGGTGDKKSSGGKKVKNEEKGDASLPLLEGKGKGESDAAMESVGESMHQLKLMHHGATSKAKRLEEAASSSVDSYKKFFTLPISLHWSWTGCCGAPVTSPVYSSLWFDSPLASPQLVVVKGSLGPKFVRMCELHKLLFYLVYGYEGREDVCQEDAWVTIAAASPEINLQNEDMTEYPSIYCTELSWKMFIPPLPKHLHTDTSWAFVCDILLRLPLCIFIRLVSISFTSEELENFLSHPLKKNMLVRYLPNHLRRSLLQGRRYVTYVMDLINRLCYMGLVQYGQQIMKEKDQVFIYLNRQASLIDSTTSSPGYHQICADKEYVRKEYNFLYLHEIVQYWYDLWTISMHTPLGGHNCIQGKKITIQILDRKPQIMETLTARTTSEAPLRDIGTIPGDGRGAGGLDSAMFAHLKRNWSYSSGKSAAARPSAILPPASVGGEKSSCEGAASYSQYLLNTTNPTLDTLSPKHRLAGLRNVKLSVYKPRLGSEGKGVDVMVGLVPRQPRGRKGRQSSTSETQPRVSRGRGGYGRGARPSCYLRVLKQRKKSPKKPYYDEEDRAALRRMSKL</sequence>
<dbReference type="GO" id="GO:0003677">
    <property type="term" value="F:DNA binding"/>
    <property type="evidence" value="ECO:0007669"/>
    <property type="project" value="InterPro"/>
</dbReference>
<gene>
    <name evidence="3" type="primary">GTF3C1</name>
    <name evidence="3" type="ORF">GWK47_020044</name>
</gene>
<feature type="compositionally biased region" description="Low complexity" evidence="1">
    <location>
        <begin position="67"/>
        <end position="85"/>
    </location>
</feature>
<evidence type="ECO:0000256" key="1">
    <source>
        <dbReference type="SAM" id="MobiDB-lite"/>
    </source>
</evidence>
<dbReference type="Proteomes" id="UP000770661">
    <property type="component" value="Unassembled WGS sequence"/>
</dbReference>
<dbReference type="GO" id="GO:0000127">
    <property type="term" value="C:transcription factor TFIIIC complex"/>
    <property type="evidence" value="ECO:0007669"/>
    <property type="project" value="InterPro"/>
</dbReference>
<keyword evidence="4" id="KW-1185">Reference proteome</keyword>
<dbReference type="CDD" id="cd16169">
    <property type="entry name" value="Tau138_eWH"/>
    <property type="match status" value="1"/>
</dbReference>
<protein>
    <submittedName>
        <fullName evidence="3">General transcription factor 3C polypeptide 1</fullName>
    </submittedName>
</protein>
<dbReference type="PANTHER" id="PTHR15180">
    <property type="entry name" value="GENERAL TRANSCRIPTION FACTOR 3C POLYPEPTIDE 1"/>
    <property type="match status" value="1"/>
</dbReference>
<evidence type="ECO:0000259" key="2">
    <source>
        <dbReference type="Pfam" id="PF24101"/>
    </source>
</evidence>
<evidence type="ECO:0000313" key="3">
    <source>
        <dbReference type="EMBL" id="KAG0711717.1"/>
    </source>
</evidence>
<accession>A0A8J4XRI9</accession>
<proteinExistence type="predicted"/>
<dbReference type="OrthoDB" id="68020at2759"/>
<feature type="domain" description="GTF3C1 extended winged-helix" evidence="2">
    <location>
        <begin position="123"/>
        <end position="218"/>
    </location>
</feature>
<feature type="region of interest" description="Disordered" evidence="1">
    <location>
        <begin position="758"/>
        <end position="832"/>
    </location>
</feature>
<dbReference type="Pfam" id="PF24101">
    <property type="entry name" value="WHD_GTF3C1"/>
    <property type="match status" value="1"/>
</dbReference>
<dbReference type="GO" id="GO:0042791">
    <property type="term" value="P:5S class rRNA transcription by RNA polymerase III"/>
    <property type="evidence" value="ECO:0007669"/>
    <property type="project" value="TreeGrafter"/>
</dbReference>
<dbReference type="AlphaFoldDB" id="A0A8J4XRI9"/>
<feature type="region of interest" description="Disordered" evidence="1">
    <location>
        <begin position="1"/>
        <end position="34"/>
    </location>
</feature>